<evidence type="ECO:0000256" key="2">
    <source>
        <dbReference type="ARBA" id="ARBA00022884"/>
    </source>
</evidence>
<evidence type="ECO:0000313" key="5">
    <source>
        <dbReference type="Proteomes" id="UP000469346"/>
    </source>
</evidence>
<dbReference type="HAMAP" id="MF_00023">
    <property type="entry name" value="SmpB"/>
    <property type="match status" value="1"/>
</dbReference>
<accession>A0A6N9TR29</accession>
<comment type="subcellular location">
    <subcellularLocation>
        <location evidence="3">Cytoplasm</location>
    </subcellularLocation>
    <text evidence="3">The tmRNA-SmpB complex associates with stalled 70S ribosomes.</text>
</comment>
<dbReference type="InterPro" id="IPR023620">
    <property type="entry name" value="SmpB"/>
</dbReference>
<dbReference type="PANTHER" id="PTHR30308:SF2">
    <property type="entry name" value="SSRA-BINDING PROTEIN"/>
    <property type="match status" value="1"/>
</dbReference>
<dbReference type="Proteomes" id="UP000469346">
    <property type="component" value="Unassembled WGS sequence"/>
</dbReference>
<comment type="caution">
    <text evidence="4">The sequence shown here is derived from an EMBL/GenBank/DDBJ whole genome shotgun (WGS) entry which is preliminary data.</text>
</comment>
<protein>
    <recommendedName>
        <fullName evidence="3">SsrA-binding protein</fullName>
    </recommendedName>
    <alternativeName>
        <fullName evidence="3">Small protein B</fullName>
    </alternativeName>
</protein>
<evidence type="ECO:0000256" key="3">
    <source>
        <dbReference type="HAMAP-Rule" id="MF_00023"/>
    </source>
</evidence>
<comment type="function">
    <text evidence="3">Required for rescue of stalled ribosomes mediated by trans-translation. Binds to transfer-messenger RNA (tmRNA), required for stable association of tmRNA with ribosomes. tmRNA and SmpB together mimic tRNA shape, replacing the anticodon stem-loop with SmpB. tmRNA is encoded by the ssrA gene; the 2 termini fold to resemble tRNA(Ala) and it encodes a 'tag peptide', a short internal open reading frame. During trans-translation Ala-aminoacylated tmRNA acts like a tRNA, entering the A-site of stalled ribosomes, displacing the stalled mRNA. The ribosome then switches to translate the ORF on the tmRNA; the nascent peptide is terminated with the 'tag peptide' encoded by the tmRNA and targeted for degradation. The ribosome is freed to recommence translation, which seems to be the essential function of trans-translation.</text>
</comment>
<name>A0A6N9TR29_DISTH</name>
<dbReference type="GO" id="GO:0070930">
    <property type="term" value="P:trans-translation-dependent protein tagging"/>
    <property type="evidence" value="ECO:0007669"/>
    <property type="project" value="TreeGrafter"/>
</dbReference>
<evidence type="ECO:0000256" key="1">
    <source>
        <dbReference type="ARBA" id="ARBA00022490"/>
    </source>
</evidence>
<evidence type="ECO:0000313" key="4">
    <source>
        <dbReference type="EMBL" id="NDY41897.1"/>
    </source>
</evidence>
<dbReference type="EMBL" id="JAAGRR010000023">
    <property type="protein sequence ID" value="NDY41897.1"/>
    <property type="molecule type" value="Genomic_DNA"/>
</dbReference>
<keyword evidence="5" id="KW-1185">Reference proteome</keyword>
<dbReference type="RefSeq" id="WP_163298054.1">
    <property type="nucleotide sequence ID" value="NZ_JAAGRR010000023.1"/>
</dbReference>
<gene>
    <name evidence="3 4" type="primary">smpB</name>
    <name evidence="4" type="ORF">G3N55_03420</name>
</gene>
<comment type="similarity">
    <text evidence="3">Belongs to the SmpB family.</text>
</comment>
<sequence>MAKDHVKIVARNRKARFAYHIEDTLEAGLVLLGPEVKSLREGRANLADGYVVFKRGEAWLQNVHISPYPFAAHHQHLDPLRPRKLLLHRREIDRLAGKVQERGLSLVPLSLYFRDGKAKVELGLARGKKRYDKRETLKRRTEEREIRRRYKIR</sequence>
<dbReference type="CDD" id="cd09294">
    <property type="entry name" value="SmpB"/>
    <property type="match status" value="1"/>
</dbReference>
<dbReference type="SUPFAM" id="SSF74982">
    <property type="entry name" value="Small protein B (SmpB)"/>
    <property type="match status" value="1"/>
</dbReference>
<dbReference type="GO" id="GO:0003723">
    <property type="term" value="F:RNA binding"/>
    <property type="evidence" value="ECO:0007669"/>
    <property type="project" value="UniProtKB-UniRule"/>
</dbReference>
<proteinExistence type="inferred from homology"/>
<dbReference type="InterPro" id="IPR020081">
    <property type="entry name" value="SsrA-bd_prot_CS"/>
</dbReference>
<dbReference type="NCBIfam" id="TIGR00086">
    <property type="entry name" value="smpB"/>
    <property type="match status" value="1"/>
</dbReference>
<dbReference type="GO" id="GO:0005829">
    <property type="term" value="C:cytosol"/>
    <property type="evidence" value="ECO:0007669"/>
    <property type="project" value="TreeGrafter"/>
</dbReference>
<dbReference type="PANTHER" id="PTHR30308">
    <property type="entry name" value="TMRNA-BINDING COMPONENT OF TRANS-TRANSLATION TAGGING COMPLEX"/>
    <property type="match status" value="1"/>
</dbReference>
<dbReference type="Pfam" id="PF01668">
    <property type="entry name" value="SmpB"/>
    <property type="match status" value="1"/>
</dbReference>
<dbReference type="Gene3D" id="2.40.280.10">
    <property type="match status" value="1"/>
</dbReference>
<dbReference type="GO" id="GO:0070929">
    <property type="term" value="P:trans-translation"/>
    <property type="evidence" value="ECO:0007669"/>
    <property type="project" value="UniProtKB-UniRule"/>
</dbReference>
<dbReference type="InterPro" id="IPR000037">
    <property type="entry name" value="SsrA-bd_prot"/>
</dbReference>
<dbReference type="AlphaFoldDB" id="A0A6N9TR29"/>
<dbReference type="NCBIfam" id="NF003843">
    <property type="entry name" value="PRK05422.1"/>
    <property type="match status" value="1"/>
</dbReference>
<dbReference type="PROSITE" id="PS01317">
    <property type="entry name" value="SSRP"/>
    <property type="match status" value="1"/>
</dbReference>
<reference evidence="4 5" key="1">
    <citation type="submission" date="2020-02" db="EMBL/GenBank/DDBJ databases">
        <title>Comparative genomics of sulfur disproportionating microorganisms.</title>
        <authorList>
            <person name="Ward L.M."/>
            <person name="Bertran E."/>
            <person name="Johnston D.T."/>
        </authorList>
    </citation>
    <scope>NUCLEOTIDE SEQUENCE [LARGE SCALE GENOMIC DNA]</scope>
    <source>
        <strain evidence="4 5">DSM 100025</strain>
    </source>
</reference>
<keyword evidence="2 3" id="KW-0694">RNA-binding</keyword>
<keyword evidence="1 3" id="KW-0963">Cytoplasm</keyword>
<organism evidence="4 5">
    <name type="scientific">Dissulfurirhabdus thermomarina</name>
    <dbReference type="NCBI Taxonomy" id="1765737"/>
    <lineage>
        <taxon>Bacteria</taxon>
        <taxon>Deltaproteobacteria</taxon>
        <taxon>Dissulfurirhabdaceae</taxon>
        <taxon>Dissulfurirhabdus</taxon>
    </lineage>
</organism>